<comment type="caution">
    <text evidence="2">The sequence shown here is derived from an EMBL/GenBank/DDBJ whole genome shotgun (WGS) entry which is preliminary data.</text>
</comment>
<keyword evidence="3" id="KW-1185">Reference proteome</keyword>
<proteinExistence type="predicted"/>
<feature type="transmembrane region" description="Helical" evidence="1">
    <location>
        <begin position="12"/>
        <end position="34"/>
    </location>
</feature>
<gene>
    <name evidence="2" type="ORF">B5M42_14550</name>
</gene>
<protein>
    <submittedName>
        <fullName evidence="2">Uncharacterized protein</fullName>
    </submittedName>
</protein>
<reference evidence="2 3" key="1">
    <citation type="submission" date="2017-03" db="EMBL/GenBank/DDBJ databases">
        <title>Isolation of Levoglucosan Utilizing Bacteria.</title>
        <authorList>
            <person name="Arya A.S."/>
        </authorList>
    </citation>
    <scope>NUCLEOTIDE SEQUENCE [LARGE SCALE GENOMIC DNA]</scope>
    <source>
        <strain evidence="2 3">MEC069</strain>
    </source>
</reference>
<evidence type="ECO:0000256" key="1">
    <source>
        <dbReference type="SAM" id="Phobius"/>
    </source>
</evidence>
<name>A0A4Y8PZ36_9BACL</name>
<dbReference type="AlphaFoldDB" id="A0A4Y8PZ36"/>
<evidence type="ECO:0000313" key="3">
    <source>
        <dbReference type="Proteomes" id="UP000298246"/>
    </source>
</evidence>
<accession>A0A4Y8PZ36</accession>
<dbReference type="Proteomes" id="UP000298246">
    <property type="component" value="Unassembled WGS sequence"/>
</dbReference>
<keyword evidence="1" id="KW-0812">Transmembrane</keyword>
<dbReference type="EMBL" id="MYFO01000018">
    <property type="protein sequence ID" value="TFE86579.1"/>
    <property type="molecule type" value="Genomic_DNA"/>
</dbReference>
<keyword evidence="1" id="KW-1133">Transmembrane helix</keyword>
<organism evidence="2 3">
    <name type="scientific">Paenibacillus athensensis</name>
    <dbReference type="NCBI Taxonomy" id="1967502"/>
    <lineage>
        <taxon>Bacteria</taxon>
        <taxon>Bacillati</taxon>
        <taxon>Bacillota</taxon>
        <taxon>Bacilli</taxon>
        <taxon>Bacillales</taxon>
        <taxon>Paenibacillaceae</taxon>
        <taxon>Paenibacillus</taxon>
    </lineage>
</organism>
<evidence type="ECO:0000313" key="2">
    <source>
        <dbReference type="EMBL" id="TFE86579.1"/>
    </source>
</evidence>
<sequence length="60" mass="7292">MLIFSEFTELIIIVIPYFALWLDGHFSGLFVRFFDFYLKMDSDEIQQKAHFFQQNEGNFF</sequence>
<keyword evidence="1" id="KW-0472">Membrane</keyword>